<dbReference type="InterPro" id="IPR012349">
    <property type="entry name" value="Split_barrel_FMN-bd"/>
</dbReference>
<proteinExistence type="predicted"/>
<dbReference type="RefSeq" id="WP_015393175.1">
    <property type="nucleotide sequence ID" value="NC_020291.1"/>
</dbReference>
<dbReference type="PANTHER" id="PTHR34071:SF2">
    <property type="entry name" value="FLAVIN-NUCLEOTIDE-BINDING PROTEIN"/>
    <property type="match status" value="1"/>
</dbReference>
<dbReference type="KEGG" id="csr:Cspa_c30950"/>
<protein>
    <submittedName>
        <fullName evidence="1">Pyridoxamine 5'-phosphate oxidase-related FMN-binding protein</fullName>
    </submittedName>
</protein>
<dbReference type="eggNOG" id="COG3467">
    <property type="taxonomic scope" value="Bacteria"/>
</dbReference>
<dbReference type="Pfam" id="PF12900">
    <property type="entry name" value="Pyridox_ox_2"/>
    <property type="match status" value="1"/>
</dbReference>
<evidence type="ECO:0000313" key="1">
    <source>
        <dbReference type="EMBL" id="AGF56856.1"/>
    </source>
</evidence>
<dbReference type="OrthoDB" id="9794935at2"/>
<dbReference type="SUPFAM" id="SSF50475">
    <property type="entry name" value="FMN-binding split barrel"/>
    <property type="match status" value="1"/>
</dbReference>
<gene>
    <name evidence="1" type="ORF">Cspa_c30950</name>
</gene>
<dbReference type="PATRIC" id="fig|931276.5.peg.3112"/>
<keyword evidence="2" id="KW-1185">Reference proteome</keyword>
<dbReference type="Proteomes" id="UP000011728">
    <property type="component" value="Chromosome"/>
</dbReference>
<dbReference type="PANTHER" id="PTHR34071">
    <property type="entry name" value="5-NITROIMIDAZOLE ANTIBIOTICS RESISTANCE PROTEIN, NIMA-FAMILY-RELATED PROTEIN-RELATED"/>
    <property type="match status" value="1"/>
</dbReference>
<name>M1MQ46_9CLOT</name>
<organism evidence="1 2">
    <name type="scientific">Clostridium saccharoperbutylacetonicum N1-4(HMT)</name>
    <dbReference type="NCBI Taxonomy" id="931276"/>
    <lineage>
        <taxon>Bacteria</taxon>
        <taxon>Bacillati</taxon>
        <taxon>Bacillota</taxon>
        <taxon>Clostridia</taxon>
        <taxon>Eubacteriales</taxon>
        <taxon>Clostridiaceae</taxon>
        <taxon>Clostridium</taxon>
    </lineage>
</organism>
<dbReference type="AlphaFoldDB" id="M1MQ46"/>
<dbReference type="EMBL" id="CP004121">
    <property type="protein sequence ID" value="AGF56856.1"/>
    <property type="molecule type" value="Genomic_DNA"/>
</dbReference>
<evidence type="ECO:0000313" key="2">
    <source>
        <dbReference type="Proteomes" id="UP000011728"/>
    </source>
</evidence>
<dbReference type="Gene3D" id="2.30.110.10">
    <property type="entry name" value="Electron Transport, Fmn-binding Protein, Chain A"/>
    <property type="match status" value="1"/>
</dbReference>
<accession>M1MQ46</accession>
<dbReference type="InterPro" id="IPR024747">
    <property type="entry name" value="Pyridox_Oxase-rel"/>
</dbReference>
<dbReference type="HOGENOM" id="CLU_067890_2_2_9"/>
<reference evidence="1 2" key="1">
    <citation type="submission" date="2013-02" db="EMBL/GenBank/DDBJ databases">
        <title>Genome sequence of Clostridium saccharoperbutylacetonicum N1-4(HMT).</title>
        <authorList>
            <person name="Poehlein A."/>
            <person name="Daniel R."/>
        </authorList>
    </citation>
    <scope>NUCLEOTIDE SEQUENCE [LARGE SCALE GENOMIC DNA]</scope>
    <source>
        <strain evidence="2">N1-4(HMT)</strain>
    </source>
</reference>
<sequence length="179" mass="20837">MEQIRYTQRICGDKNKINNFLEDKRVGALSMCDEYGNPYVIPVNYIYLNEKIYIHGMGSGKKNRIIETKPSVCFTVFEEFGTVVDIVPCKCDTSYFSIVIMGKMFLVKDINEKTQVLTKLVEKFMPNFFKNPLSNQFVEKYKSSFDKMPVSVYCLSPEILTAKENPIDMEHMFKNMKQI</sequence>